<dbReference type="GO" id="GO:0042597">
    <property type="term" value="C:periplasmic space"/>
    <property type="evidence" value="ECO:0007669"/>
    <property type="project" value="UniProtKB-SubCell"/>
</dbReference>
<dbReference type="InterPro" id="IPR019546">
    <property type="entry name" value="TAT_signal_bac_arc"/>
</dbReference>
<evidence type="ECO:0000256" key="2">
    <source>
        <dbReference type="ARBA" id="ARBA00011771"/>
    </source>
</evidence>
<dbReference type="GO" id="GO:0051536">
    <property type="term" value="F:iron-sulfur cluster binding"/>
    <property type="evidence" value="ECO:0007669"/>
    <property type="project" value="UniProtKB-KW"/>
</dbReference>
<feature type="transmembrane region" description="Helical" evidence="5">
    <location>
        <begin position="21"/>
        <end position="40"/>
    </location>
</feature>
<protein>
    <recommendedName>
        <fullName evidence="6">DUF362 domain-containing protein</fullName>
    </recommendedName>
</protein>
<dbReference type="AlphaFoldDB" id="C4XMM3"/>
<sequence length="342" mass="35666">MSVSDADKHAQGLTRRQAVKLAAAAAGLAAVGGLAATSLWRGQPEAEVFIAKAAGYDADLADVVRRGLAELGVTPAEIAGKQVLVKPNLVEPHAGAGHINVHPLMVRAVAEAFLALGAGSVVVGEGAGHRRDAYLVLEESGLAEVLAEDRLAFYDLNSGPVARRPNAGGFSKLGDLWLPGRLLAADIVVSLAKMKTHHWAGVTLAMKNLFGVMPGVVYGWPKNVLHFAGIEPSILDINATVRPHFAIIDGIVGMDGDGPIMGDPVAAGVVVMGRSAVAVDATACRVMGIDPANVSYLQAADGRLGTIRAARIEQRGESPATVRRDFALLDYVPAQRNLRLAL</sequence>
<evidence type="ECO:0000313" key="8">
    <source>
        <dbReference type="Proteomes" id="UP000009071"/>
    </source>
</evidence>
<evidence type="ECO:0000259" key="6">
    <source>
        <dbReference type="Pfam" id="PF04015"/>
    </source>
</evidence>
<dbReference type="HOGENOM" id="CLU_058393_0_0_7"/>
<evidence type="ECO:0000256" key="5">
    <source>
        <dbReference type="SAM" id="Phobius"/>
    </source>
</evidence>
<evidence type="ECO:0000256" key="4">
    <source>
        <dbReference type="ARBA" id="ARBA00023014"/>
    </source>
</evidence>
<accession>C4XMM3</accession>
<dbReference type="eggNOG" id="COG2006">
    <property type="taxonomic scope" value="Bacteria"/>
</dbReference>
<keyword evidence="3" id="KW-0479">Metal-binding</keyword>
<dbReference type="InterPro" id="IPR007160">
    <property type="entry name" value="DUF362"/>
</dbReference>
<proteinExistence type="predicted"/>
<comment type="subcellular location">
    <subcellularLocation>
        <location evidence="1">Periplasm</location>
    </subcellularLocation>
</comment>
<dbReference type="STRING" id="573370.DMR_13230"/>
<evidence type="ECO:0000256" key="3">
    <source>
        <dbReference type="ARBA" id="ARBA00022723"/>
    </source>
</evidence>
<name>C4XMM3_SOLM1</name>
<evidence type="ECO:0000256" key="1">
    <source>
        <dbReference type="ARBA" id="ARBA00004418"/>
    </source>
</evidence>
<gene>
    <name evidence="7" type="ordered locus">DMR_13230</name>
</gene>
<keyword evidence="5" id="KW-0812">Transmembrane</keyword>
<comment type="subunit">
    <text evidence="2">Heterodimer of a large and a small subunit.</text>
</comment>
<dbReference type="InterPro" id="IPR006311">
    <property type="entry name" value="TAT_signal"/>
</dbReference>
<keyword evidence="5" id="KW-0472">Membrane</keyword>
<dbReference type="NCBIfam" id="TIGR01409">
    <property type="entry name" value="TAT_signal_seq"/>
    <property type="match status" value="1"/>
</dbReference>
<keyword evidence="4" id="KW-0411">Iron-sulfur</keyword>
<keyword evidence="4" id="KW-0408">Iron</keyword>
<dbReference type="GO" id="GO:0046872">
    <property type="term" value="F:metal ion binding"/>
    <property type="evidence" value="ECO:0007669"/>
    <property type="project" value="UniProtKB-KW"/>
</dbReference>
<evidence type="ECO:0000313" key="7">
    <source>
        <dbReference type="EMBL" id="BAH74814.1"/>
    </source>
</evidence>
<keyword evidence="8" id="KW-1185">Reference proteome</keyword>
<dbReference type="PROSITE" id="PS51318">
    <property type="entry name" value="TAT"/>
    <property type="match status" value="1"/>
</dbReference>
<dbReference type="KEGG" id="dma:DMR_13230"/>
<dbReference type="Proteomes" id="UP000009071">
    <property type="component" value="Chromosome"/>
</dbReference>
<feature type="domain" description="DUF362" evidence="6">
    <location>
        <begin position="83"/>
        <end position="285"/>
    </location>
</feature>
<dbReference type="RefSeq" id="WP_015860024.1">
    <property type="nucleotide sequence ID" value="NC_012796.1"/>
</dbReference>
<dbReference type="Pfam" id="PF04015">
    <property type="entry name" value="DUF362"/>
    <property type="match status" value="1"/>
</dbReference>
<dbReference type="OrthoDB" id="9807879at2"/>
<organism evidence="7 8">
    <name type="scientific">Solidesulfovibrio magneticus (strain ATCC 700980 / DSM 13731 / RS-1)</name>
    <name type="common">Desulfovibrio magneticus</name>
    <dbReference type="NCBI Taxonomy" id="573370"/>
    <lineage>
        <taxon>Bacteria</taxon>
        <taxon>Pseudomonadati</taxon>
        <taxon>Thermodesulfobacteriota</taxon>
        <taxon>Desulfovibrionia</taxon>
        <taxon>Desulfovibrionales</taxon>
        <taxon>Desulfovibrionaceae</taxon>
        <taxon>Solidesulfovibrio</taxon>
    </lineage>
</organism>
<dbReference type="EMBL" id="AP010904">
    <property type="protein sequence ID" value="BAH74814.1"/>
    <property type="molecule type" value="Genomic_DNA"/>
</dbReference>
<keyword evidence="5" id="KW-1133">Transmembrane helix</keyword>
<reference evidence="7 8" key="1">
    <citation type="journal article" date="2009" name="Genome Res.">
        <title>Whole genome sequence of Desulfovibrio magneticus strain RS-1 revealed common gene clusters in magnetotactic bacteria.</title>
        <authorList>
            <person name="Nakazawa H."/>
            <person name="Arakaki A."/>
            <person name="Narita-Yamada S."/>
            <person name="Yashiro I."/>
            <person name="Jinno K."/>
            <person name="Aoki N."/>
            <person name="Tsuruyama A."/>
            <person name="Okamura Y."/>
            <person name="Tanikawa S."/>
            <person name="Fujita N."/>
            <person name="Takeyama H."/>
            <person name="Matsunaga T."/>
        </authorList>
    </citation>
    <scope>NUCLEOTIDE SEQUENCE [LARGE SCALE GENOMIC DNA]</scope>
    <source>
        <strain evidence="8">ATCC 700980 / DSM 13731 / RS-1</strain>
    </source>
</reference>